<evidence type="ECO:0000313" key="2">
    <source>
        <dbReference type="EMBL" id="MFD2969948.1"/>
    </source>
</evidence>
<dbReference type="RefSeq" id="WP_320183433.1">
    <property type="nucleotide sequence ID" value="NZ_CP138332.1"/>
</dbReference>
<reference evidence="3" key="1">
    <citation type="journal article" date="2019" name="Int. J. Syst. Evol. Microbiol.">
        <title>The Global Catalogue of Microorganisms (GCM) 10K type strain sequencing project: providing services to taxonomists for standard genome sequencing and annotation.</title>
        <authorList>
            <consortium name="The Broad Institute Genomics Platform"/>
            <consortium name="The Broad Institute Genome Sequencing Center for Infectious Disease"/>
            <person name="Wu L."/>
            <person name="Ma J."/>
        </authorList>
    </citation>
    <scope>NUCLEOTIDE SEQUENCE [LARGE SCALE GENOMIC DNA]</scope>
    <source>
        <strain evidence="3">KCTC 22814</strain>
    </source>
</reference>
<accession>A0ABW6BMI5</accession>
<feature type="signal peptide" evidence="1">
    <location>
        <begin position="1"/>
        <end position="23"/>
    </location>
</feature>
<feature type="chain" id="PRO_5045537438" description="DUF4468 domain-containing protein" evidence="1">
    <location>
        <begin position="24"/>
        <end position="185"/>
    </location>
</feature>
<gene>
    <name evidence="2" type="ORF">ACFS7Y_21340</name>
</gene>
<name>A0ABW6BMI5_9SPHI</name>
<evidence type="ECO:0008006" key="4">
    <source>
        <dbReference type="Google" id="ProtNLM"/>
    </source>
</evidence>
<evidence type="ECO:0000313" key="3">
    <source>
        <dbReference type="Proteomes" id="UP001597525"/>
    </source>
</evidence>
<keyword evidence="3" id="KW-1185">Reference proteome</keyword>
<keyword evidence="1" id="KW-0732">Signal</keyword>
<protein>
    <recommendedName>
        <fullName evidence="4">DUF4468 domain-containing protein</fullName>
    </recommendedName>
</protein>
<evidence type="ECO:0000256" key="1">
    <source>
        <dbReference type="SAM" id="SignalP"/>
    </source>
</evidence>
<dbReference type="Proteomes" id="UP001597525">
    <property type="component" value="Unassembled WGS sequence"/>
</dbReference>
<dbReference type="EMBL" id="JBHUPB010000015">
    <property type="protein sequence ID" value="MFD2969948.1"/>
    <property type="molecule type" value="Genomic_DNA"/>
</dbReference>
<comment type="caution">
    <text evidence="2">The sequence shown here is derived from an EMBL/GenBank/DDBJ whole genome shotgun (WGS) entry which is preliminary data.</text>
</comment>
<sequence length="185" mass="22161">MPRPLFLTFLLCFVSFVAKSQFALTKDGFVDANNTKDSSIVRHYPKMNAAELYEHTLWYFPKSKFKVLEKDENRMLRLKFRSRVDLGWYEYNIFETYTAILNGYEIVMHFEEGQINYAISNAYWDAFAVNYVFRVRTRGKHSFPSRVHYIWNIDGKINKKWEMLIHPTEAEINKVITDFHEFTIK</sequence>
<proteinExistence type="predicted"/>
<organism evidence="2 3">
    <name type="scientific">Sphingobacterium bambusae</name>
    <dbReference type="NCBI Taxonomy" id="662858"/>
    <lineage>
        <taxon>Bacteria</taxon>
        <taxon>Pseudomonadati</taxon>
        <taxon>Bacteroidota</taxon>
        <taxon>Sphingobacteriia</taxon>
        <taxon>Sphingobacteriales</taxon>
        <taxon>Sphingobacteriaceae</taxon>
        <taxon>Sphingobacterium</taxon>
    </lineage>
</organism>